<sequence length="850" mass="95988">MAHSPSMRAKYARKMRLRAEGKSARARPEWIANPDDYDQEYFNPKEFAVTARRAKIPIFEKREEFASQQREAKERKQNELVHFAHPGRPKETLGQFTMEEMVAKNRLIAKYRRIGDKIKAAGTKDPTMRIILAICMWLVDWVKQWSPKFMKETKGRISDTVIVGFYDKAFTALGKVLVNRVVTMVMNQRPYTDVHQYLFENSYVKETDVSKLLMFLLIRYINDHTHNVSVNALRAANLRARGFDMLAYLEQQHQIKRAEQLGHRLLKLVADEEIVRKKITSKFLEMRTTFFEGALRSSMRGMPIFRDMKRAISEQILLSKGGCVEANPGPIFDYFINFLRPYFFFLSFFLPTGLELFPDQDVRLFVDPWDGVPWENEDIYTKGLETYAWTDKTGGNYIHPEVYKAGLFGFKKGIEKCLPAGKFVAVSLQPAERDGYNFESDVNDDNTLTYKVKKGKRPQGMGTLRNQIIGPAKIGYVYLYLGEVCKCGLVRIQNTKRFECSLEAIRQICTSRPISRLDGESLVFAYDSNSSLSWGKLGMSDAILASTRECAAQITHVKAHFLPKSGSLWFLNGDSPFTVTLPKKKDSVLMNQKMGLSSRSSPGLRAENLSPSRAVTYVSGTTMDFCTRIIEQIGWPSITLSPEYSTVSDVKCPLLKLTSYESSPPFVVATSSTGVETCIGYQERSGSPEHHTPEPERSNSSMPTNIDLSSTEEIEQHVTVSSKTSHMMSLKLPALLCPIQTTSNIVSDLLLSRWSIIFLISLVLLKVAPMKNVTSLFVVCLVVAKSGRLTLALMSAIILGPMLYFSLSSLIIYVCYSAMINSANLAIWYLGVILSISKLLVLPLKLGLGL</sequence>
<name>A0AA50KH93_9TOMB</name>
<evidence type="ECO:0000256" key="2">
    <source>
        <dbReference type="SAM" id="Phobius"/>
    </source>
</evidence>
<accession>A0AA50KH93</accession>
<evidence type="ECO:0000313" key="3">
    <source>
        <dbReference type="EMBL" id="WMB96159.1"/>
    </source>
</evidence>
<evidence type="ECO:0000256" key="1">
    <source>
        <dbReference type="SAM" id="MobiDB-lite"/>
    </source>
</evidence>
<keyword evidence="2" id="KW-1133">Transmembrane helix</keyword>
<proteinExistence type="predicted"/>
<feature type="transmembrane region" description="Helical" evidence="2">
    <location>
        <begin position="826"/>
        <end position="848"/>
    </location>
</feature>
<protein>
    <submittedName>
        <fullName evidence="3">Uncharacterized protein</fullName>
    </submittedName>
</protein>
<keyword evidence="2" id="KW-0472">Membrane</keyword>
<keyword evidence="2" id="KW-0812">Transmembrane</keyword>
<feature type="compositionally biased region" description="Basic and acidic residues" evidence="1">
    <location>
        <begin position="686"/>
        <end position="697"/>
    </location>
</feature>
<feature type="transmembrane region" description="Helical" evidence="2">
    <location>
        <begin position="789"/>
        <end position="814"/>
    </location>
</feature>
<dbReference type="EMBL" id="OP722766">
    <property type="protein sequence ID" value="WMB96159.1"/>
    <property type="molecule type" value="Genomic_RNA"/>
</dbReference>
<reference evidence="3" key="1">
    <citation type="submission" date="2022-10" db="EMBL/GenBank/DDBJ databases">
        <title>Divergent RNA viruses in the cosmopolitan monoxenous trypanosomatid Leptomonas pyrrhocoris.</title>
        <authorList>
            <person name="Grybchuk D."/>
            <person name="Macedo D.H."/>
            <person name="Kostygov A."/>
            <person name="Votypka J."/>
            <person name="Sevcik J."/>
            <person name="Yurchenko V."/>
        </authorList>
    </citation>
    <scope>NUCLEOTIDE SEQUENCE</scope>
    <source>
        <strain evidence="3">TlvCZ-HM01</strain>
    </source>
</reference>
<feature type="region of interest" description="Disordered" evidence="1">
    <location>
        <begin position="682"/>
        <end position="706"/>
    </location>
</feature>
<organism evidence="3">
    <name type="scientific">Leptomonas pyrrhocoris tombus-like virus</name>
    <dbReference type="NCBI Taxonomy" id="3070845"/>
    <lineage>
        <taxon>Viruses</taxon>
        <taxon>Riboviria</taxon>
        <taxon>Orthornavirae</taxon>
        <taxon>Kitrinoviricota</taxon>
        <taxon>Tolucaviricetes</taxon>
        <taxon>Tolivirales</taxon>
        <taxon>Tombusviridae</taxon>
    </lineage>
</organism>